<comment type="caution">
    <text evidence="2">The sequence shown here is derived from an EMBL/GenBank/DDBJ whole genome shotgun (WGS) entry which is preliminary data.</text>
</comment>
<evidence type="ECO:0000256" key="1">
    <source>
        <dbReference type="SAM" id="MobiDB-lite"/>
    </source>
</evidence>
<dbReference type="SUPFAM" id="SSF53335">
    <property type="entry name" value="S-adenosyl-L-methionine-dependent methyltransferases"/>
    <property type="match status" value="1"/>
</dbReference>
<proteinExistence type="predicted"/>
<dbReference type="AlphaFoldDB" id="A0AAD7Y1V4"/>
<feature type="region of interest" description="Disordered" evidence="1">
    <location>
        <begin position="1"/>
        <end position="75"/>
    </location>
</feature>
<dbReference type="Gene3D" id="3.40.50.150">
    <property type="entry name" value="Vaccinia Virus protein VP39"/>
    <property type="match status" value="1"/>
</dbReference>
<evidence type="ECO:0000313" key="2">
    <source>
        <dbReference type="EMBL" id="KAJ8661673.1"/>
    </source>
</evidence>
<keyword evidence="3" id="KW-1185">Reference proteome</keyword>
<gene>
    <name evidence="2" type="ORF">O0I10_002480</name>
</gene>
<dbReference type="PANTHER" id="PTHR43591:SF24">
    <property type="entry name" value="2-METHOXY-6-POLYPRENYL-1,4-BENZOQUINOL METHYLASE, MITOCHONDRIAL"/>
    <property type="match status" value="1"/>
</dbReference>
<dbReference type="RefSeq" id="XP_058346586.1">
    <property type="nucleotide sequence ID" value="XM_058482562.1"/>
</dbReference>
<reference evidence="2 3" key="1">
    <citation type="submission" date="2023-03" db="EMBL/GenBank/DDBJ databases">
        <title>Genome sequence of Lichtheimia ornata CBS 291.66.</title>
        <authorList>
            <person name="Mohabir J.T."/>
            <person name="Shea T.P."/>
            <person name="Kurbessoian T."/>
            <person name="Berby B."/>
            <person name="Fontaine J."/>
            <person name="Livny J."/>
            <person name="Gnirke A."/>
            <person name="Stajich J.E."/>
            <person name="Cuomo C.A."/>
        </authorList>
    </citation>
    <scope>NUCLEOTIDE SEQUENCE [LARGE SCALE GENOMIC DNA]</scope>
    <source>
        <strain evidence="2">CBS 291.66</strain>
    </source>
</reference>
<feature type="region of interest" description="Disordered" evidence="1">
    <location>
        <begin position="92"/>
        <end position="125"/>
    </location>
</feature>
<dbReference type="GeneID" id="83209897"/>
<dbReference type="Pfam" id="PF13489">
    <property type="entry name" value="Methyltransf_23"/>
    <property type="match status" value="1"/>
</dbReference>
<name>A0AAD7Y1V4_9FUNG</name>
<protein>
    <recommendedName>
        <fullName evidence="4">Methyltransferase domain-containing protein</fullName>
    </recommendedName>
</protein>
<dbReference type="EMBL" id="JARTCD010000007">
    <property type="protein sequence ID" value="KAJ8661673.1"/>
    <property type="molecule type" value="Genomic_DNA"/>
</dbReference>
<organism evidence="2 3">
    <name type="scientific">Lichtheimia ornata</name>
    <dbReference type="NCBI Taxonomy" id="688661"/>
    <lineage>
        <taxon>Eukaryota</taxon>
        <taxon>Fungi</taxon>
        <taxon>Fungi incertae sedis</taxon>
        <taxon>Mucoromycota</taxon>
        <taxon>Mucoromycotina</taxon>
        <taxon>Mucoromycetes</taxon>
        <taxon>Mucorales</taxon>
        <taxon>Lichtheimiaceae</taxon>
        <taxon>Lichtheimia</taxon>
    </lineage>
</organism>
<dbReference type="GO" id="GO:0008168">
    <property type="term" value="F:methyltransferase activity"/>
    <property type="evidence" value="ECO:0007669"/>
    <property type="project" value="TreeGrafter"/>
</dbReference>
<accession>A0AAD7Y1V4</accession>
<evidence type="ECO:0008006" key="4">
    <source>
        <dbReference type="Google" id="ProtNLM"/>
    </source>
</evidence>
<dbReference type="Proteomes" id="UP001234581">
    <property type="component" value="Unassembled WGS sequence"/>
</dbReference>
<sequence length="409" mass="46005">MADTASKPRRRSWFQKNGGFTSFFMTGGGGSNHSNSPPSTTQQAQQPTSLPSPPSRSRSLDMENDNGPVKSTLASRISKAAKRGLKRIPTSVDLRRLDDTSDSSSSNKRSKVIPFTAPSTPPSEEDKVLDAIDATFIASDEAEADRIQFKSDLIRLAFDGEFSIPFDLQELHGGKLLDIGCGPGCYCLEMAQRYPNVDVYGIDIVDHFPLSPLPTNCTFLVINALDDQFLFDHFDQESIDFIHIRFMCLSFTKEQYMRVVNNCWKLLKPGGYLELMEMDFMIYSPGPTTEEMNHDMLAAARNRGLKPRMARHLWSLFPKDAICSVEKYRSLPLGLWGGRLGVMSRDDIFNIMENCQGSVNDYKAANHLPNRMTAHAFEMQTQIMAKEFEEHHSYINFYFTVGQKPSTSS</sequence>
<dbReference type="CDD" id="cd02440">
    <property type="entry name" value="AdoMet_MTases"/>
    <property type="match status" value="1"/>
</dbReference>
<feature type="compositionally biased region" description="Low complexity" evidence="1">
    <location>
        <begin position="32"/>
        <end position="49"/>
    </location>
</feature>
<evidence type="ECO:0000313" key="3">
    <source>
        <dbReference type="Proteomes" id="UP001234581"/>
    </source>
</evidence>
<dbReference type="PANTHER" id="PTHR43591">
    <property type="entry name" value="METHYLTRANSFERASE"/>
    <property type="match status" value="1"/>
</dbReference>
<dbReference type="InterPro" id="IPR029063">
    <property type="entry name" value="SAM-dependent_MTases_sf"/>
</dbReference>